<feature type="transmembrane region" description="Helical" evidence="2">
    <location>
        <begin position="242"/>
        <end position="264"/>
    </location>
</feature>
<feature type="transmembrane region" description="Helical" evidence="2">
    <location>
        <begin position="133"/>
        <end position="153"/>
    </location>
</feature>
<protein>
    <submittedName>
        <fullName evidence="3">Non-ribosomal peptide synthetase-like protein</fullName>
    </submittedName>
</protein>
<evidence type="ECO:0000313" key="3">
    <source>
        <dbReference type="EMBL" id="KAJ9144396.1"/>
    </source>
</evidence>
<feature type="region of interest" description="Disordered" evidence="1">
    <location>
        <begin position="1"/>
        <end position="46"/>
    </location>
</feature>
<dbReference type="PANTHER" id="PTHR33927">
    <property type="entry name" value="TRANSMEMBRANE PROTEIN"/>
    <property type="match status" value="1"/>
</dbReference>
<accession>A0AA38RF74</accession>
<feature type="compositionally biased region" description="Low complexity" evidence="1">
    <location>
        <begin position="96"/>
        <end position="107"/>
    </location>
</feature>
<evidence type="ECO:0000256" key="1">
    <source>
        <dbReference type="SAM" id="MobiDB-lite"/>
    </source>
</evidence>
<keyword evidence="2" id="KW-1133">Transmembrane helix</keyword>
<feature type="transmembrane region" description="Helical" evidence="2">
    <location>
        <begin position="279"/>
        <end position="298"/>
    </location>
</feature>
<reference evidence="3" key="1">
    <citation type="submission" date="2022-07" db="EMBL/GenBank/DDBJ databases">
        <title>Fungi with potential for degradation of polypropylene.</title>
        <authorList>
            <person name="Gostincar C."/>
        </authorList>
    </citation>
    <scope>NUCLEOTIDE SEQUENCE</scope>
    <source>
        <strain evidence="3">EXF-13287</strain>
    </source>
</reference>
<dbReference type="AlphaFoldDB" id="A0AA38RF74"/>
<evidence type="ECO:0000256" key="2">
    <source>
        <dbReference type="SAM" id="Phobius"/>
    </source>
</evidence>
<gene>
    <name evidence="3" type="ORF">NKR19_g6424</name>
</gene>
<dbReference type="PANTHER" id="PTHR33927:SF1">
    <property type="entry name" value="TRANSMEMBRANE PROTEIN"/>
    <property type="match status" value="1"/>
</dbReference>
<organism evidence="3 4">
    <name type="scientific">Coniochaeta hoffmannii</name>
    <dbReference type="NCBI Taxonomy" id="91930"/>
    <lineage>
        <taxon>Eukaryota</taxon>
        <taxon>Fungi</taxon>
        <taxon>Dikarya</taxon>
        <taxon>Ascomycota</taxon>
        <taxon>Pezizomycotina</taxon>
        <taxon>Sordariomycetes</taxon>
        <taxon>Sordariomycetidae</taxon>
        <taxon>Coniochaetales</taxon>
        <taxon>Coniochaetaceae</taxon>
        <taxon>Coniochaeta</taxon>
    </lineage>
</organism>
<dbReference type="InterPro" id="IPR052979">
    <property type="entry name" value="Adenylate-forming_domain"/>
</dbReference>
<feature type="region of interest" description="Disordered" evidence="1">
    <location>
        <begin position="92"/>
        <end position="112"/>
    </location>
</feature>
<feature type="transmembrane region" description="Helical" evidence="2">
    <location>
        <begin position="318"/>
        <end position="335"/>
    </location>
</feature>
<name>A0AA38RF74_9PEZI</name>
<proteinExistence type="predicted"/>
<feature type="compositionally biased region" description="Basic and acidic residues" evidence="1">
    <location>
        <begin position="17"/>
        <end position="26"/>
    </location>
</feature>
<sequence>MSSATSSGMEMPPNSNRDFDDAEKGLYDSLRNLPASPPPPLTDKKPVIHVETSLSNLSSSCLSPGALSPIHEGITPFSSVPVLSLAWPGGQAADSTLSKPGKPPTLTKKPERPKPKIGRWVLFNLWFNTYKKFFTFVTLLNLTGIIMAALGRFPYAENHLGALVLGNLLMAVLMRNELFLRCLYIVAIYGLRSWAPLCIKLAATSVLQHVGGIHSGCALSGAGWLVFKIVDIIKHRATQHDAVLATGIITNAFVIISVLSAFPWVRNTHHNVFERHHRFIGWLGLATTWVFVILGNSYDIKLGEWRADAHTLLSAQELWFAVFMTIFVLIPWLTLREVPVEVEIPSPRVAILRFNRGMQQGLLGRISRTSVMEYHAFGIISEGRKSHYHYMICGVQGDFTKGLVMDPPKTVWTRELKFAGVGHASAMFKRGIRVCTGTGIGAALSTCIQSPDWFLIWIGSDQEKTFGPTITGLIYNNIPPERMILWDTKKRGGRPDTMQLLKDTWTSFRAEVIFITSNMQGNDEMMQGCRQAGIHAFGTLWDF</sequence>
<dbReference type="EMBL" id="JANBVN010000099">
    <property type="protein sequence ID" value="KAJ9144396.1"/>
    <property type="molecule type" value="Genomic_DNA"/>
</dbReference>
<comment type="caution">
    <text evidence="3">The sequence shown here is derived from an EMBL/GenBank/DDBJ whole genome shotgun (WGS) entry which is preliminary data.</text>
</comment>
<keyword evidence="4" id="KW-1185">Reference proteome</keyword>
<evidence type="ECO:0000313" key="4">
    <source>
        <dbReference type="Proteomes" id="UP001174691"/>
    </source>
</evidence>
<keyword evidence="2" id="KW-0472">Membrane</keyword>
<dbReference type="Proteomes" id="UP001174691">
    <property type="component" value="Unassembled WGS sequence"/>
</dbReference>
<feature type="compositionally biased region" description="Polar residues" evidence="1">
    <location>
        <begin position="1"/>
        <end position="16"/>
    </location>
</feature>
<feature type="transmembrane region" description="Helical" evidence="2">
    <location>
        <begin position="159"/>
        <end position="175"/>
    </location>
</feature>
<keyword evidence="2" id="KW-0812">Transmembrane</keyword>